<comment type="function">
    <text evidence="3">Usually encoded in the trnK tRNA gene intron. Probably assists in splicing its own and other chloroplast group II introns.</text>
</comment>
<feature type="transmembrane region" description="Helical" evidence="4">
    <location>
        <begin position="130"/>
        <end position="150"/>
    </location>
</feature>
<evidence type="ECO:0000313" key="6">
    <source>
        <dbReference type="EMBL" id="QKM77447.1"/>
    </source>
</evidence>
<dbReference type="Pfam" id="PF01824">
    <property type="entry name" value="MatK_N"/>
    <property type="match status" value="1"/>
</dbReference>
<feature type="transmembrane region" description="Helical" evidence="4">
    <location>
        <begin position="394"/>
        <end position="418"/>
    </location>
</feature>
<dbReference type="PANTHER" id="PTHR34811">
    <property type="entry name" value="MATURASE K"/>
    <property type="match status" value="1"/>
</dbReference>
<sequence length="504" mass="59811">MEELQRYLHLDRFQQPDFQYPLILQEYIYALAHDHDLNQSIFLENLGYGYAKKYSLLIVKRLITRMYQQNPFFFLLMILTKIKFWGATKICIIKKYLRDFHLLSKCLFLYDKYLLKNGKIHSNLKIYDQFFPYFLFLRTIFHIKIVCLIYKYPILSIRKSCFKLFVFGKKTPLLCIFHDSFYTTIGILLLPKRKLALLFQKEIKDSSSSYIILMYMNTNPFFSFSANNLLIYDQHLLESFLNEKISMEKKSVLKKSSLKIFKVTCGCSRIRSCIMLGIKENTFWLQKKLLFKKRNGNITLFIFGNVIFTCGRAQEESIKTNYPTIPLTLKAIFQVYDKTLQWYGVKSKKMHFLSIMLLKSLILFFQLFQCLHHWLKLNFVTYLGIPLVSRFGLIYQILILLTGLGVYPEIFLIIIVDLQKKRVCTVKSIYFDFLVLKLWLGNTKVVCVLFLKNLARNYWKSSLRRKKKYFLCPLQKLLLLYGEVGFGILILFVSMILSMTNDSL</sequence>
<feature type="transmembrane region" description="Helical" evidence="4">
    <location>
        <begin position="210"/>
        <end position="232"/>
    </location>
</feature>
<keyword evidence="3 6" id="KW-0934">Plastid</keyword>
<dbReference type="GO" id="GO:0009507">
    <property type="term" value="C:chloroplast"/>
    <property type="evidence" value="ECO:0007669"/>
    <property type="project" value="InterPro"/>
</dbReference>
<feature type="transmembrane region" description="Helical" evidence="4">
    <location>
        <begin position="478"/>
        <end position="497"/>
    </location>
</feature>
<keyword evidence="4" id="KW-0472">Membrane</keyword>
<feature type="transmembrane region" description="Helical" evidence="4">
    <location>
        <begin position="171"/>
        <end position="190"/>
    </location>
</feature>
<keyword evidence="4" id="KW-1133">Transmembrane helix</keyword>
<evidence type="ECO:0000259" key="5">
    <source>
        <dbReference type="Pfam" id="PF01824"/>
    </source>
</evidence>
<dbReference type="InterPro" id="IPR024942">
    <property type="entry name" value="Maturase_MatK_N"/>
</dbReference>
<dbReference type="GO" id="GO:0006397">
    <property type="term" value="P:mRNA processing"/>
    <property type="evidence" value="ECO:0007669"/>
    <property type="project" value="UniProtKB-KW"/>
</dbReference>
<accession>A0A6M9QEY1</accession>
<dbReference type="RefSeq" id="YP_009890106.1">
    <property type="nucleotide sequence ID" value="NC_049569.1"/>
</dbReference>
<dbReference type="EMBL" id="MT341643">
    <property type="protein sequence ID" value="QKM77447.1"/>
    <property type="molecule type" value="Genomic_DNA"/>
</dbReference>
<comment type="similarity">
    <text evidence="1">Belongs to the intron maturase 2 family. MatK subfamily.</text>
</comment>
<dbReference type="AlphaFoldDB" id="A0A6M9QEY1"/>
<gene>
    <name evidence="6" type="primary">matK</name>
</gene>
<organism evidence="6">
    <name type="scientific">Onosma fuyunensis</name>
    <dbReference type="NCBI Taxonomy" id="2742969"/>
    <lineage>
        <taxon>Eukaryota</taxon>
        <taxon>Viridiplantae</taxon>
        <taxon>Streptophyta</taxon>
        <taxon>Embryophyta</taxon>
        <taxon>Tracheophyta</taxon>
        <taxon>Spermatophyta</taxon>
        <taxon>Magnoliopsida</taxon>
        <taxon>eudicotyledons</taxon>
        <taxon>Gunneridae</taxon>
        <taxon>Pentapetalae</taxon>
        <taxon>asterids</taxon>
        <taxon>lamiids</taxon>
        <taxon>Boraginales</taxon>
        <taxon>Boraginaceae</taxon>
        <taxon>Boraginoideae</taxon>
        <taxon>Lithospermeae</taxon>
        <taxon>Onosma</taxon>
    </lineage>
</organism>
<dbReference type="InterPro" id="IPR002866">
    <property type="entry name" value="Maturase_MatK"/>
</dbReference>
<evidence type="ECO:0000256" key="4">
    <source>
        <dbReference type="SAM" id="Phobius"/>
    </source>
</evidence>
<keyword evidence="3 6" id="KW-0150">Chloroplast</keyword>
<protein>
    <submittedName>
        <fullName evidence="6">Maturase K</fullName>
    </submittedName>
</protein>
<dbReference type="GeneID" id="56040121"/>
<dbReference type="PANTHER" id="PTHR34811:SF1">
    <property type="entry name" value="MATURASE K"/>
    <property type="match status" value="1"/>
</dbReference>
<feature type="transmembrane region" description="Helical" evidence="4">
    <location>
        <begin position="352"/>
        <end position="374"/>
    </location>
</feature>
<evidence type="ECO:0000256" key="3">
    <source>
        <dbReference type="RuleBase" id="RU004226"/>
    </source>
</evidence>
<evidence type="ECO:0000256" key="2">
    <source>
        <dbReference type="ARBA" id="ARBA00022664"/>
    </source>
</evidence>
<evidence type="ECO:0000256" key="1">
    <source>
        <dbReference type="ARBA" id="ARBA00006621"/>
    </source>
</evidence>
<feature type="domain" description="Maturase MatK N-terminal" evidence="5">
    <location>
        <begin position="1"/>
        <end position="255"/>
    </location>
</feature>
<name>A0A6M9QEY1_9BORA</name>
<geneLocation type="chloroplast" evidence="6"/>
<reference evidence="6" key="1">
    <citation type="submission" date="2020-04" db="EMBL/GenBank/DDBJ databases">
        <title>The complete chloroplast genome of Onosma fuyunensis Y. He &amp; Q.R. Liu.</title>
        <authorList>
            <person name="He Y."/>
            <person name="Xu X."/>
            <person name="Liu Q."/>
        </authorList>
    </citation>
    <scope>NUCLEOTIDE SEQUENCE</scope>
</reference>
<keyword evidence="2" id="KW-0507">mRNA processing</keyword>
<keyword evidence="4" id="KW-0812">Transmembrane</keyword>
<proteinExistence type="inferred from homology"/>